<gene>
    <name evidence="1" type="ORF">CS347_05970</name>
</gene>
<dbReference type="Proteomes" id="UP000282741">
    <property type="component" value="Chromosome"/>
</dbReference>
<evidence type="ECO:0000313" key="1">
    <source>
        <dbReference type="EMBL" id="AZW16345.1"/>
    </source>
</evidence>
<accession>A0AAN1VF91</accession>
<dbReference type="AlphaFoldDB" id="A0AAN1VF91"/>
<dbReference type="EMBL" id="CP024172">
    <property type="protein sequence ID" value="AZW16345.1"/>
    <property type="molecule type" value="Genomic_DNA"/>
</dbReference>
<reference evidence="2" key="1">
    <citation type="submission" date="2017-10" db="EMBL/GenBank/DDBJ databases">
        <title>Whole genome sequencing of various Bordetella species.</title>
        <authorList>
            <person name="Weigand M.R."/>
            <person name="Loparev V."/>
            <person name="Peng Y."/>
            <person name="Bowden K.E."/>
            <person name="Tondella M.L."/>
            <person name="Williams M.M."/>
        </authorList>
    </citation>
    <scope>NUCLEOTIDE SEQUENCE [LARGE SCALE GENOMIC DNA]</scope>
    <source>
        <strain evidence="2">H720</strain>
    </source>
</reference>
<protein>
    <submittedName>
        <fullName evidence="1">Uncharacterized protein</fullName>
    </submittedName>
</protein>
<organism evidence="1 2">
    <name type="scientific">Bordetella hinzii</name>
    <dbReference type="NCBI Taxonomy" id="103855"/>
    <lineage>
        <taxon>Bacteria</taxon>
        <taxon>Pseudomonadati</taxon>
        <taxon>Pseudomonadota</taxon>
        <taxon>Betaproteobacteria</taxon>
        <taxon>Burkholderiales</taxon>
        <taxon>Alcaligenaceae</taxon>
        <taxon>Bordetella</taxon>
    </lineage>
</organism>
<evidence type="ECO:0000313" key="2">
    <source>
        <dbReference type="Proteomes" id="UP000282741"/>
    </source>
</evidence>
<sequence>MLMWYRNHSRRHVHIHIHQLLDAVFSAQVTQHSPTVSAIYRTIYEHRLGRSLLSDGINEARD</sequence>
<name>A0AAN1VF91_9BORD</name>
<proteinExistence type="predicted"/>